<keyword evidence="1" id="KW-0732">Signal</keyword>
<evidence type="ECO:0000256" key="1">
    <source>
        <dbReference type="SAM" id="SignalP"/>
    </source>
</evidence>
<dbReference type="AlphaFoldDB" id="A0A0A7CN56"/>
<sequence>MIIGFFVVDLVGGTLVHAKALSTSFATEFPARSHMNQAALFFAIHNYASSVVDSGTALQYFETSCDRYLFEPLQDKQWLIVVISARGVDLASTRFTPT</sequence>
<protein>
    <submittedName>
        <fullName evidence="2">Secreted protein</fullName>
    </submittedName>
</protein>
<reference evidence="2" key="1">
    <citation type="journal article" date="2014" name="Genome Biol. Evol.">
        <title>The secreted proteins of Achlya hypogyna and Thraustotheca clavata identify the ancestral oomycete secretome and reveal gene acquisitions by horizontal gene transfer.</title>
        <authorList>
            <person name="Misner I."/>
            <person name="Blouin N."/>
            <person name="Leonard G."/>
            <person name="Richards T.A."/>
            <person name="Lane C.E."/>
        </authorList>
    </citation>
    <scope>NUCLEOTIDE SEQUENCE</scope>
    <source>
        <strain evidence="2">ATCC 48635</strain>
    </source>
</reference>
<accession>A0A0A7CN56</accession>
<proteinExistence type="predicted"/>
<dbReference type="EMBL" id="KM038871">
    <property type="protein sequence ID" value="AIG56332.1"/>
    <property type="molecule type" value="Genomic_DNA"/>
</dbReference>
<evidence type="ECO:0000313" key="2">
    <source>
        <dbReference type="EMBL" id="AIG56332.1"/>
    </source>
</evidence>
<feature type="signal peptide" evidence="1">
    <location>
        <begin position="1"/>
        <end position="18"/>
    </location>
</feature>
<name>A0A0A7CN56_ACHHY</name>
<feature type="chain" id="PRO_5002027381" evidence="1">
    <location>
        <begin position="19"/>
        <end position="98"/>
    </location>
</feature>
<organism evidence="2">
    <name type="scientific">Achlya hypogyna</name>
    <name type="common">Oomycete</name>
    <name type="synonym">Protoachlya hypogyna</name>
    <dbReference type="NCBI Taxonomy" id="1202772"/>
    <lineage>
        <taxon>Eukaryota</taxon>
        <taxon>Sar</taxon>
        <taxon>Stramenopiles</taxon>
        <taxon>Oomycota</taxon>
        <taxon>Saprolegniomycetes</taxon>
        <taxon>Saprolegniales</taxon>
        <taxon>Achlyaceae</taxon>
        <taxon>Achlya</taxon>
    </lineage>
</organism>